<protein>
    <submittedName>
        <fullName evidence="1">Uncharacterized protein</fullName>
    </submittedName>
</protein>
<dbReference type="Proteomes" id="UP000030760">
    <property type="component" value="Unassembled WGS sequence"/>
</dbReference>
<dbReference type="AlphaFoldDB" id="M3FSN0"/>
<name>M3FSN0_9ACTN</name>
<accession>M3FSN0</accession>
<sequence>MKLHLILLRNVWKFCYEDGVGSRVRGRGRWMRVTSEVEAMSQG</sequence>
<evidence type="ECO:0000313" key="2">
    <source>
        <dbReference type="Proteomes" id="UP000030760"/>
    </source>
</evidence>
<gene>
    <name evidence="1" type="ORF">SBD_2509</name>
</gene>
<proteinExistence type="predicted"/>
<dbReference type="EMBL" id="KB405067">
    <property type="protein sequence ID" value="EMF55194.1"/>
    <property type="molecule type" value="Genomic_DNA"/>
</dbReference>
<reference evidence="2" key="1">
    <citation type="journal article" date="2013" name="Genome Announc.">
        <title>Draft Genome Sequence of Streptomyces bottropensis ATCC 25435, a Bottromycin-Producing Actinomycete.</title>
        <authorList>
            <person name="Zhang H."/>
            <person name="Zhou W."/>
            <person name="Zhuang Y."/>
            <person name="Liang X."/>
            <person name="Liu T."/>
        </authorList>
    </citation>
    <scope>NUCLEOTIDE SEQUENCE [LARGE SCALE GENOMIC DNA]</scope>
    <source>
        <strain evidence="2">ATCC 25435</strain>
    </source>
</reference>
<organism evidence="1 2">
    <name type="scientific">Streptomyces bottropensis ATCC 25435</name>
    <dbReference type="NCBI Taxonomy" id="1054862"/>
    <lineage>
        <taxon>Bacteria</taxon>
        <taxon>Bacillati</taxon>
        <taxon>Actinomycetota</taxon>
        <taxon>Actinomycetes</taxon>
        <taxon>Kitasatosporales</taxon>
        <taxon>Streptomycetaceae</taxon>
        <taxon>Streptomyces</taxon>
    </lineage>
</organism>
<evidence type="ECO:0000313" key="1">
    <source>
        <dbReference type="EMBL" id="EMF55194.1"/>
    </source>
</evidence>